<feature type="chain" id="PRO_5007818094" evidence="1">
    <location>
        <begin position="31"/>
        <end position="143"/>
    </location>
</feature>
<proteinExistence type="predicted"/>
<reference evidence="2 3" key="1">
    <citation type="journal article" date="2016" name="Genome Announc.">
        <title>Complete Genome Sequence of Thiostrepton-Producing Streptomyces laurentii ATCC 31255.</title>
        <authorList>
            <person name="Doi K."/>
            <person name="Fujino Y."/>
            <person name="Nagayoshi Y."/>
            <person name="Ohshima T."/>
            <person name="Ogata S."/>
        </authorList>
    </citation>
    <scope>NUCLEOTIDE SEQUENCE [LARGE SCALE GENOMIC DNA]</scope>
    <source>
        <strain evidence="2 3">ATCC 31255</strain>
    </source>
</reference>
<feature type="signal peptide" evidence="1">
    <location>
        <begin position="1"/>
        <end position="30"/>
    </location>
</feature>
<accession>A0A160P1K7</accession>
<name>A0A160P1K7_STRLU</name>
<evidence type="ECO:0000256" key="1">
    <source>
        <dbReference type="SAM" id="SignalP"/>
    </source>
</evidence>
<evidence type="ECO:0000313" key="3">
    <source>
        <dbReference type="Proteomes" id="UP000217676"/>
    </source>
</evidence>
<evidence type="ECO:0000313" key="2">
    <source>
        <dbReference type="EMBL" id="BAU84361.1"/>
    </source>
</evidence>
<dbReference type="EMBL" id="AP017424">
    <property type="protein sequence ID" value="BAU84361.1"/>
    <property type="molecule type" value="Genomic_DNA"/>
</dbReference>
<gene>
    <name evidence="2" type="ORF">SLA_3452</name>
</gene>
<dbReference type="Proteomes" id="UP000217676">
    <property type="component" value="Chromosome"/>
</dbReference>
<dbReference type="KEGG" id="slau:SLA_3452"/>
<keyword evidence="1" id="KW-0732">Signal</keyword>
<organism evidence="2 3">
    <name type="scientific">Streptomyces laurentii</name>
    <dbReference type="NCBI Taxonomy" id="39478"/>
    <lineage>
        <taxon>Bacteria</taxon>
        <taxon>Bacillati</taxon>
        <taxon>Actinomycetota</taxon>
        <taxon>Actinomycetes</taxon>
        <taxon>Kitasatosporales</taxon>
        <taxon>Streptomycetaceae</taxon>
        <taxon>Streptomyces</taxon>
    </lineage>
</organism>
<protein>
    <submittedName>
        <fullName evidence="2">Uncharacterized protein</fullName>
    </submittedName>
</protein>
<keyword evidence="3" id="KW-1185">Reference proteome</keyword>
<dbReference type="AlphaFoldDB" id="A0A160P1K7"/>
<sequence length="143" mass="14548">MRIAHKAGVALTSLVMAGGLVTATSGSAYAAADEVCGYPSVDVFNGAGQYAGSAMWSANPGCGVLGDSLGAYDATADGYGIVAHLSAPDGSIAERVVSTAGHNSPYTVWKSGNLPENHQYVMWACLTKGGVTSHCTKTKIVYS</sequence>